<name>A0A8J6H1F7_MICOH</name>
<dbReference type="AlphaFoldDB" id="A0A8J6H1F7"/>
<proteinExistence type="inferred from homology"/>
<evidence type="ECO:0000256" key="9">
    <source>
        <dbReference type="ARBA" id="ARBA00022685"/>
    </source>
</evidence>
<evidence type="ECO:0000256" key="6">
    <source>
        <dbReference type="ARBA" id="ARBA00022525"/>
    </source>
</evidence>
<dbReference type="GO" id="GO:0098552">
    <property type="term" value="C:side of membrane"/>
    <property type="evidence" value="ECO:0007669"/>
    <property type="project" value="UniProtKB-KW"/>
</dbReference>
<dbReference type="GO" id="GO:0005886">
    <property type="term" value="C:plasma membrane"/>
    <property type="evidence" value="ECO:0007669"/>
    <property type="project" value="UniProtKB-SubCell"/>
</dbReference>
<dbReference type="GO" id="GO:0009986">
    <property type="term" value="C:cell surface"/>
    <property type="evidence" value="ECO:0007669"/>
    <property type="project" value="TreeGrafter"/>
</dbReference>
<dbReference type="GO" id="GO:0005576">
    <property type="term" value="C:extracellular region"/>
    <property type="evidence" value="ECO:0007669"/>
    <property type="project" value="UniProtKB-SubCell"/>
</dbReference>
<evidence type="ECO:0000256" key="11">
    <source>
        <dbReference type="ARBA" id="ARBA00022889"/>
    </source>
</evidence>
<evidence type="ECO:0000256" key="14">
    <source>
        <dbReference type="ARBA" id="ARBA00023157"/>
    </source>
</evidence>
<keyword evidence="6" id="KW-0964">Secreted</keyword>
<accession>A0A8J6H1F7</accession>
<dbReference type="GO" id="GO:0007160">
    <property type="term" value="P:cell-matrix adhesion"/>
    <property type="evidence" value="ECO:0007669"/>
    <property type="project" value="TreeGrafter"/>
</dbReference>
<dbReference type="Gene3D" id="1.20.970.40">
    <property type="match status" value="1"/>
</dbReference>
<keyword evidence="8" id="KW-0336">GPI-anchor</keyword>
<keyword evidence="9" id="KW-0165">Cleavage on pair of basic residues</keyword>
<dbReference type="PANTHER" id="PTHR23412">
    <property type="entry name" value="STEREOCILIN RELATED"/>
    <property type="match status" value="1"/>
</dbReference>
<evidence type="ECO:0000256" key="21">
    <source>
        <dbReference type="ARBA" id="ARBA00081905"/>
    </source>
</evidence>
<keyword evidence="14" id="KW-1015">Disulfide bond</keyword>
<dbReference type="Pfam" id="PF06060">
    <property type="entry name" value="Mesothelin"/>
    <property type="match status" value="1"/>
</dbReference>
<evidence type="ECO:0000313" key="25">
    <source>
        <dbReference type="Proteomes" id="UP000710432"/>
    </source>
</evidence>
<evidence type="ECO:0000256" key="22">
    <source>
        <dbReference type="SAM" id="MobiDB-lite"/>
    </source>
</evidence>
<keyword evidence="10 23" id="KW-0732">Signal</keyword>
<comment type="similarity">
    <text evidence="4">Belongs to the mesothelin family.</text>
</comment>
<gene>
    <name evidence="24" type="ORF">LTLLF_204710</name>
</gene>
<evidence type="ECO:0000256" key="1">
    <source>
        <dbReference type="ARBA" id="ARBA00004555"/>
    </source>
</evidence>
<dbReference type="GO" id="GO:0005794">
    <property type="term" value="C:Golgi apparatus"/>
    <property type="evidence" value="ECO:0007669"/>
    <property type="project" value="UniProtKB-SubCell"/>
</dbReference>
<feature type="compositionally biased region" description="Basic and acidic residues" evidence="22">
    <location>
        <begin position="670"/>
        <end position="684"/>
    </location>
</feature>
<evidence type="ECO:0000256" key="8">
    <source>
        <dbReference type="ARBA" id="ARBA00022622"/>
    </source>
</evidence>
<keyword evidence="12" id="KW-0333">Golgi apparatus</keyword>
<evidence type="ECO:0000256" key="13">
    <source>
        <dbReference type="ARBA" id="ARBA00023136"/>
    </source>
</evidence>
<evidence type="ECO:0000256" key="15">
    <source>
        <dbReference type="ARBA" id="ARBA00023180"/>
    </source>
</evidence>
<feature type="chain" id="PRO_5035242443" description="Mesothelin" evidence="23">
    <location>
        <begin position="37"/>
        <end position="684"/>
    </location>
</feature>
<reference evidence="24" key="1">
    <citation type="submission" date="2020-03" db="EMBL/GenBank/DDBJ databases">
        <title>Studies in the Genomics of Life Span.</title>
        <authorList>
            <person name="Glass D."/>
        </authorList>
    </citation>
    <scope>NUCLEOTIDE SEQUENCE</scope>
    <source>
        <strain evidence="24">LTLLF</strain>
        <tissue evidence="24">Muscle</tissue>
    </source>
</reference>
<protein>
    <recommendedName>
        <fullName evidence="20">Mesothelin</fullName>
    </recommendedName>
    <alternativeName>
        <fullName evidence="21">Pre-pro-megakaryocyte-potentiating factor</fullName>
    </alternativeName>
</protein>
<organism evidence="24 25">
    <name type="scientific">Microtus ochrogaster</name>
    <name type="common">Prairie vole</name>
    <dbReference type="NCBI Taxonomy" id="79684"/>
    <lineage>
        <taxon>Eukaryota</taxon>
        <taxon>Metazoa</taxon>
        <taxon>Chordata</taxon>
        <taxon>Craniata</taxon>
        <taxon>Vertebrata</taxon>
        <taxon>Euteleostomi</taxon>
        <taxon>Mammalia</taxon>
        <taxon>Eutheria</taxon>
        <taxon>Euarchontoglires</taxon>
        <taxon>Glires</taxon>
        <taxon>Rodentia</taxon>
        <taxon>Myomorpha</taxon>
        <taxon>Muroidea</taxon>
        <taxon>Cricetidae</taxon>
        <taxon>Arvicolinae</taxon>
        <taxon>Microtus</taxon>
    </lineage>
</organism>
<evidence type="ECO:0000256" key="19">
    <source>
        <dbReference type="ARBA" id="ARBA00065993"/>
    </source>
</evidence>
<keyword evidence="15" id="KW-0325">Glycoprotein</keyword>
<evidence type="ECO:0000256" key="7">
    <source>
        <dbReference type="ARBA" id="ARBA00022553"/>
    </source>
</evidence>
<comment type="function">
    <text evidence="17">Megakaryocyte-potentiating factor (MPF) may potentiate megakaryocyte colony formation.</text>
</comment>
<feature type="signal peptide" evidence="23">
    <location>
        <begin position="1"/>
        <end position="36"/>
    </location>
</feature>
<keyword evidence="13" id="KW-0472">Membrane</keyword>
<keyword evidence="5" id="KW-1003">Cell membrane</keyword>
<comment type="subunit">
    <text evidence="19">Interacts with MUC16.</text>
</comment>
<evidence type="ECO:0000313" key="24">
    <source>
        <dbReference type="EMBL" id="KAH0520693.1"/>
    </source>
</evidence>
<dbReference type="PANTHER" id="PTHR23412:SF6">
    <property type="entry name" value="MESOTHELIN"/>
    <property type="match status" value="1"/>
</dbReference>
<keyword evidence="7" id="KW-0597">Phosphoprotein</keyword>
<evidence type="ECO:0000256" key="3">
    <source>
        <dbReference type="ARBA" id="ARBA00004613"/>
    </source>
</evidence>
<dbReference type="InterPro" id="IPR026664">
    <property type="entry name" value="Stereocilin-rel"/>
</dbReference>
<evidence type="ECO:0000256" key="16">
    <source>
        <dbReference type="ARBA" id="ARBA00023288"/>
    </source>
</evidence>
<dbReference type="EMBL" id="JAATJU010000500">
    <property type="protein sequence ID" value="KAH0520693.1"/>
    <property type="molecule type" value="Genomic_DNA"/>
</dbReference>
<dbReference type="InterPro" id="IPR010335">
    <property type="entry name" value="Mesothelin"/>
</dbReference>
<evidence type="ECO:0000256" key="17">
    <source>
        <dbReference type="ARBA" id="ARBA00058425"/>
    </source>
</evidence>
<evidence type="ECO:0000256" key="18">
    <source>
        <dbReference type="ARBA" id="ARBA00058732"/>
    </source>
</evidence>
<evidence type="ECO:0000256" key="23">
    <source>
        <dbReference type="SAM" id="SignalP"/>
    </source>
</evidence>
<comment type="caution">
    <text evidence="24">The sequence shown here is derived from an EMBL/GenBank/DDBJ whole genome shotgun (WGS) entry which is preliminary data.</text>
</comment>
<keyword evidence="11" id="KW-0130">Cell adhesion</keyword>
<comment type="subcellular location">
    <subcellularLocation>
        <location evidence="2">Cell membrane</location>
        <topology evidence="2">Lipid-anchor</topology>
        <topology evidence="2">GPI-anchor</topology>
    </subcellularLocation>
    <subcellularLocation>
        <location evidence="1">Golgi apparatus</location>
    </subcellularLocation>
    <subcellularLocation>
        <location evidence="3">Secreted</location>
    </subcellularLocation>
</comment>
<evidence type="ECO:0000256" key="5">
    <source>
        <dbReference type="ARBA" id="ARBA00022475"/>
    </source>
</evidence>
<evidence type="ECO:0000256" key="10">
    <source>
        <dbReference type="ARBA" id="ARBA00022729"/>
    </source>
</evidence>
<comment type="function">
    <text evidence="18">Membrane-anchored forms may play a role in cellular adhesion.</text>
</comment>
<keyword evidence="16" id="KW-0449">Lipoprotein</keyword>
<dbReference type="FunFam" id="1.20.970.40:FF:000001">
    <property type="entry name" value="Mesothelin"/>
    <property type="match status" value="1"/>
</dbReference>
<evidence type="ECO:0000256" key="4">
    <source>
        <dbReference type="ARBA" id="ARBA00011016"/>
    </source>
</evidence>
<evidence type="ECO:0000256" key="20">
    <source>
        <dbReference type="ARBA" id="ARBA00068881"/>
    </source>
</evidence>
<evidence type="ECO:0000256" key="2">
    <source>
        <dbReference type="ARBA" id="ARBA00004609"/>
    </source>
</evidence>
<feature type="region of interest" description="Disordered" evidence="22">
    <location>
        <begin position="658"/>
        <end position="684"/>
    </location>
</feature>
<evidence type="ECO:0000256" key="12">
    <source>
        <dbReference type="ARBA" id="ARBA00023034"/>
    </source>
</evidence>
<sequence length="684" mass="76128">MMLPRARPLLGSCGSPICCGSLILLLLSLGEYGVGCSPERERAGTGEGPVLPCPSSSLAPSAHRVDATFAGPDYKDGPGVFLGLTCREVSGLSMEHAQGLAMAVRKKNVTLRVNQAILEGCGPEHSERYALVSRQLRCLARRLPKRLTNEELDALPLDLLLFLNPAMFPGQQACAHFFSLITKANVDMLPQRSLERQRLLPAALKCRGMYSFQVSEADAQALGGLVCDLPAKFVVNSSEVLLPLLAGCRGPLNVGQEEAVKEALRSGRPPYGPPSRWSVSTLEALQGLLTVLDESITRRIPKDVVAEWLQHISRDPSYLESKLTATLPRFRRDTEKKACPPGREPQEVDENLIFYQDWELEACVDGTMLATQMDLVNEIPFTYEQLNIFKRKLDKTYPQGYPESLIQQLGHFFRYISPEDIRQWNVTSSETVKTLLKVTKGQKMDDQVIALVARYLRGGGRLDEDIVMVLNGIPLAYLCDFHPQDLHSVPSSVMWMVEPQSLDKCSQRHLSILYEKASLAFQNVSGQEYFEKIRTFLASVEDLRTLSQQNVSMDLATFKTLQVDAPVGLTVDEVQKLLGPHIEGLKTEQDKSPVRDWLSRQQQEDLDRLGLGLQAGIPNGYLVLDLKFQAEPRPSDQDLCLHGSQLCSRLYYRAETITPKVPGPNPTVKSHLDQEQDPRVTAKN</sequence>
<dbReference type="Proteomes" id="UP000710432">
    <property type="component" value="Unassembled WGS sequence"/>
</dbReference>